<comment type="caution">
    <text evidence="1">The sequence shown here is derived from an EMBL/GenBank/DDBJ whole genome shotgun (WGS) entry which is preliminary data.</text>
</comment>
<dbReference type="Proteomes" id="UP001499852">
    <property type="component" value="Unassembled WGS sequence"/>
</dbReference>
<gene>
    <name evidence="1" type="ORF">GCM10023213_02010</name>
</gene>
<accession>A0ABP9NX93</accession>
<evidence type="ECO:0000313" key="1">
    <source>
        <dbReference type="EMBL" id="GAA5132976.1"/>
    </source>
</evidence>
<reference evidence="2" key="1">
    <citation type="journal article" date="2019" name="Int. J. Syst. Evol. Microbiol.">
        <title>The Global Catalogue of Microorganisms (GCM) 10K type strain sequencing project: providing services to taxonomists for standard genome sequencing and annotation.</title>
        <authorList>
            <consortium name="The Broad Institute Genomics Platform"/>
            <consortium name="The Broad Institute Genome Sequencing Center for Infectious Disease"/>
            <person name="Wu L."/>
            <person name="Ma J."/>
        </authorList>
    </citation>
    <scope>NUCLEOTIDE SEQUENCE [LARGE SCALE GENOMIC DNA]</scope>
    <source>
        <strain evidence="2">JCM 18053</strain>
    </source>
</reference>
<keyword evidence="2" id="KW-1185">Reference proteome</keyword>
<name>A0ABP9NX93_9BACT</name>
<evidence type="ECO:0000313" key="2">
    <source>
        <dbReference type="Proteomes" id="UP001499852"/>
    </source>
</evidence>
<organism evidence="1 2">
    <name type="scientific">Prosthecobacter algae</name>
    <dbReference type="NCBI Taxonomy" id="1144682"/>
    <lineage>
        <taxon>Bacteria</taxon>
        <taxon>Pseudomonadati</taxon>
        <taxon>Verrucomicrobiota</taxon>
        <taxon>Verrucomicrobiia</taxon>
        <taxon>Verrucomicrobiales</taxon>
        <taxon>Verrucomicrobiaceae</taxon>
        <taxon>Prosthecobacter</taxon>
    </lineage>
</organism>
<protein>
    <submittedName>
        <fullName evidence="1">Uncharacterized protein</fullName>
    </submittedName>
</protein>
<sequence length="65" mass="6925">MELGVQDGFVKSAGAAEIGDEDFEPVDGVVFHGVWDWSSGLLFLQDTHMKAGATDNPMSGVILND</sequence>
<proteinExistence type="predicted"/>
<dbReference type="EMBL" id="BAABIA010000001">
    <property type="protein sequence ID" value="GAA5132976.1"/>
    <property type="molecule type" value="Genomic_DNA"/>
</dbReference>